<dbReference type="CDD" id="cd01949">
    <property type="entry name" value="GGDEF"/>
    <property type="match status" value="1"/>
</dbReference>
<sequence>MLGRSKIKRLQKEMEELTNSYEKQIFDLKQLIEISKSLNSTLDFNALIQSILYICMGQLKVLKAGIFVRKDIARQHLVLHRNQVGFDIDHSISYMVPEDHPLLHYFQDHFECHTLPELEAAVPEIRSLEALTQLEPCLIIPLRAKNIVNGILVLGDPITETLFSPEERDYALNISILAGIAVHNAFLYEVTTTDMMTRLRLRHYFLDVLSTSMADARRKKHTLSLVMIDIDNFKRLNDTHGHIYGDQVIKRVAELMLDNIRQTDLAARYGGEEFVLVLHDADTDTASAIAERIRIAIEESEVEYEGTILSVTVSMGIAQFNARLDTSPRAFIDRADKALYQAKEGGKNQIRVAAPPVTSV</sequence>
<comment type="catalytic activity">
    <reaction evidence="2">
        <text>2 GTP = 3',3'-c-di-GMP + 2 diphosphate</text>
        <dbReference type="Rhea" id="RHEA:24898"/>
        <dbReference type="ChEBI" id="CHEBI:33019"/>
        <dbReference type="ChEBI" id="CHEBI:37565"/>
        <dbReference type="ChEBI" id="CHEBI:58805"/>
        <dbReference type="EC" id="2.7.7.65"/>
    </reaction>
</comment>
<dbReference type="PANTHER" id="PTHR45138:SF9">
    <property type="entry name" value="DIGUANYLATE CYCLASE DGCM-RELATED"/>
    <property type="match status" value="1"/>
</dbReference>
<dbReference type="AlphaFoldDB" id="A0A098R0D4"/>
<organism evidence="4 5">
    <name type="scientific">Spirochaeta lutea</name>
    <dbReference type="NCBI Taxonomy" id="1480694"/>
    <lineage>
        <taxon>Bacteria</taxon>
        <taxon>Pseudomonadati</taxon>
        <taxon>Spirochaetota</taxon>
        <taxon>Spirochaetia</taxon>
        <taxon>Spirochaetales</taxon>
        <taxon>Spirochaetaceae</taxon>
        <taxon>Spirochaeta</taxon>
    </lineage>
</organism>
<keyword evidence="5" id="KW-1185">Reference proteome</keyword>
<dbReference type="EMBL" id="JNUP01000029">
    <property type="protein sequence ID" value="KGE73384.1"/>
    <property type="molecule type" value="Genomic_DNA"/>
</dbReference>
<dbReference type="Proteomes" id="UP000029692">
    <property type="component" value="Unassembled WGS sequence"/>
</dbReference>
<evidence type="ECO:0000256" key="1">
    <source>
        <dbReference type="ARBA" id="ARBA00012528"/>
    </source>
</evidence>
<dbReference type="InterPro" id="IPR050469">
    <property type="entry name" value="Diguanylate_Cyclase"/>
</dbReference>
<dbReference type="SMART" id="SM00267">
    <property type="entry name" value="GGDEF"/>
    <property type="match status" value="1"/>
</dbReference>
<reference evidence="4 5" key="1">
    <citation type="submission" date="2014-05" db="EMBL/GenBank/DDBJ databases">
        <title>De novo Genome Sequence of Spirocheata sp.</title>
        <authorList>
            <person name="Shivani Y."/>
            <person name="Subhash Y."/>
            <person name="Tushar L."/>
            <person name="Sasikala C."/>
            <person name="Ramana C.V."/>
        </authorList>
    </citation>
    <scope>NUCLEOTIDE SEQUENCE [LARGE SCALE GENOMIC DNA]</scope>
    <source>
        <strain evidence="4 5">JC230</strain>
    </source>
</reference>
<proteinExistence type="predicted"/>
<accession>A0A098R0D4</accession>
<dbReference type="FunFam" id="3.30.70.270:FF:000001">
    <property type="entry name" value="Diguanylate cyclase domain protein"/>
    <property type="match status" value="1"/>
</dbReference>
<dbReference type="SMART" id="SM00065">
    <property type="entry name" value="GAF"/>
    <property type="match status" value="1"/>
</dbReference>
<evidence type="ECO:0000259" key="3">
    <source>
        <dbReference type="PROSITE" id="PS50887"/>
    </source>
</evidence>
<dbReference type="GO" id="GO:0005886">
    <property type="term" value="C:plasma membrane"/>
    <property type="evidence" value="ECO:0007669"/>
    <property type="project" value="TreeGrafter"/>
</dbReference>
<dbReference type="InterPro" id="IPR003018">
    <property type="entry name" value="GAF"/>
</dbReference>
<feature type="domain" description="GGDEF" evidence="3">
    <location>
        <begin position="221"/>
        <end position="355"/>
    </location>
</feature>
<comment type="caution">
    <text evidence="4">The sequence shown here is derived from an EMBL/GenBank/DDBJ whole genome shotgun (WGS) entry which is preliminary data.</text>
</comment>
<dbReference type="SUPFAM" id="SSF55073">
    <property type="entry name" value="Nucleotide cyclase"/>
    <property type="match status" value="1"/>
</dbReference>
<dbReference type="InterPro" id="IPR048092">
    <property type="entry name" value="Dguan_cyc_DgcA"/>
</dbReference>
<dbReference type="SUPFAM" id="SSF55781">
    <property type="entry name" value="GAF domain-like"/>
    <property type="match status" value="1"/>
</dbReference>
<dbReference type="PANTHER" id="PTHR45138">
    <property type="entry name" value="REGULATORY COMPONENTS OF SENSORY TRANSDUCTION SYSTEM"/>
    <property type="match status" value="1"/>
</dbReference>
<gene>
    <name evidence="4" type="ORF">DC28_03665</name>
</gene>
<evidence type="ECO:0000313" key="5">
    <source>
        <dbReference type="Proteomes" id="UP000029692"/>
    </source>
</evidence>
<dbReference type="InterPro" id="IPR000160">
    <property type="entry name" value="GGDEF_dom"/>
</dbReference>
<dbReference type="RefSeq" id="WP_081941889.1">
    <property type="nucleotide sequence ID" value="NZ_JNUP01000029.1"/>
</dbReference>
<dbReference type="Gene3D" id="3.30.450.40">
    <property type="match status" value="1"/>
</dbReference>
<dbReference type="Pfam" id="PF00990">
    <property type="entry name" value="GGDEF"/>
    <property type="match status" value="1"/>
</dbReference>
<dbReference type="InterPro" id="IPR043128">
    <property type="entry name" value="Rev_trsase/Diguanyl_cyclase"/>
</dbReference>
<dbReference type="InterPro" id="IPR029787">
    <property type="entry name" value="Nucleotide_cyclase"/>
</dbReference>
<evidence type="ECO:0000256" key="2">
    <source>
        <dbReference type="ARBA" id="ARBA00034247"/>
    </source>
</evidence>
<protein>
    <recommendedName>
        <fullName evidence="1">diguanylate cyclase</fullName>
        <ecNumber evidence="1">2.7.7.65</ecNumber>
    </recommendedName>
</protein>
<dbReference type="PROSITE" id="PS50887">
    <property type="entry name" value="GGDEF"/>
    <property type="match status" value="1"/>
</dbReference>
<dbReference type="Gene3D" id="3.30.70.270">
    <property type="match status" value="1"/>
</dbReference>
<dbReference type="GO" id="GO:1902201">
    <property type="term" value="P:negative regulation of bacterial-type flagellum-dependent cell motility"/>
    <property type="evidence" value="ECO:0007669"/>
    <property type="project" value="TreeGrafter"/>
</dbReference>
<evidence type="ECO:0000313" key="4">
    <source>
        <dbReference type="EMBL" id="KGE73384.1"/>
    </source>
</evidence>
<dbReference type="NCBIfam" id="TIGR00254">
    <property type="entry name" value="GGDEF"/>
    <property type="match status" value="1"/>
</dbReference>
<dbReference type="EC" id="2.7.7.65" evidence="1"/>
<dbReference type="STRING" id="1480694.DC28_03665"/>
<name>A0A098R0D4_9SPIO</name>
<dbReference type="NCBIfam" id="NF041606">
    <property type="entry name" value="dguan_cyc_DgcA"/>
    <property type="match status" value="1"/>
</dbReference>
<dbReference type="GO" id="GO:0043709">
    <property type="term" value="P:cell adhesion involved in single-species biofilm formation"/>
    <property type="evidence" value="ECO:0007669"/>
    <property type="project" value="TreeGrafter"/>
</dbReference>
<dbReference type="eggNOG" id="COG3706">
    <property type="taxonomic scope" value="Bacteria"/>
</dbReference>
<dbReference type="InterPro" id="IPR029016">
    <property type="entry name" value="GAF-like_dom_sf"/>
</dbReference>
<dbReference type="GO" id="GO:0052621">
    <property type="term" value="F:diguanylate cyclase activity"/>
    <property type="evidence" value="ECO:0007669"/>
    <property type="project" value="UniProtKB-EC"/>
</dbReference>